<keyword evidence="2" id="KW-0808">Transferase</keyword>
<dbReference type="Proteomes" id="UP000774000">
    <property type="component" value="Unassembled WGS sequence"/>
</dbReference>
<dbReference type="InterPro" id="IPR000477">
    <property type="entry name" value="RT_dom"/>
</dbReference>
<organism evidence="2 3">
    <name type="scientific">Halanaerobacter jeridensis</name>
    <dbReference type="NCBI Taxonomy" id="706427"/>
    <lineage>
        <taxon>Bacteria</taxon>
        <taxon>Bacillati</taxon>
        <taxon>Bacillota</taxon>
        <taxon>Clostridia</taxon>
        <taxon>Halanaerobiales</taxon>
        <taxon>Halobacteroidaceae</taxon>
        <taxon>Halanaerobacter</taxon>
    </lineage>
</organism>
<dbReference type="CDD" id="cd00085">
    <property type="entry name" value="HNHc"/>
    <property type="match status" value="1"/>
</dbReference>
<evidence type="ECO:0000259" key="1">
    <source>
        <dbReference type="PROSITE" id="PS50878"/>
    </source>
</evidence>
<protein>
    <submittedName>
        <fullName evidence="2">Group II intron reverse transcriptase/maturase</fullName>
    </submittedName>
</protein>
<evidence type="ECO:0000313" key="2">
    <source>
        <dbReference type="EMBL" id="MBM7556442.1"/>
    </source>
</evidence>
<feature type="domain" description="Reverse transcriptase" evidence="1">
    <location>
        <begin position="69"/>
        <end position="372"/>
    </location>
</feature>
<sequence length="618" mass="73717">MRNPKVVLYNLAKQAKKEDYKFRRIYRNLYNPKFYLKAYDNIYANSGSATAGIDNETADAFSMDKIEKIIKQLKKEKYQPKPVRREYIDKDPNGNKQRPLGIPTFRDRIVQEVVRMILEAIYEENFSEHSHGFRPDRSCHTALTEIKRTFAGVNWFIECDIKSYFDTIDHHILVNILRRRIEDEKFIRLIWKFLGAGYMENWKYYGTYSGTPQGGIVSPILANIYLNELDEYMEEFREEFRQGKPSDKKRNSEYRKYAARIRRLKKKYEPVWDEISDERKEEVIRKKRKWEEKKRNLPYYDPDQSDSEYRDVKYLRYADDFIIGVHGSKQDCREVRESLSDFLAEKLNLQLSTEKTVITHSSDRARFLGYDITSPTSSTLTKDKRGYKVRRNSNRISLYMPENKIRDYINEQDLVKNVDAEEWRMKHRPKLINNPELEIVAHYNAEIRGLYNYYKLAENVSTYMWQLRHVMEYSCLATLANKRKSTISKVKDDLSNGKHWGIWYETKDGEKFMPFYNKGFSKVKNSDMVDIDEKKVDRLPNLYPYYNNTTSLVDRILASKCEYCGRDDSDATYEVHHVNKLKKLKGKREWEKVMIAKNRKTLIMCKECHTKLHQGNLD</sequence>
<dbReference type="EMBL" id="JAFBDQ010000005">
    <property type="protein sequence ID" value="MBM7556442.1"/>
    <property type="molecule type" value="Genomic_DNA"/>
</dbReference>
<keyword evidence="2" id="KW-0548">Nucleotidyltransferase</keyword>
<dbReference type="AlphaFoldDB" id="A0A938XVN2"/>
<dbReference type="Pfam" id="PF00078">
    <property type="entry name" value="RVT_1"/>
    <property type="match status" value="2"/>
</dbReference>
<evidence type="ECO:0000313" key="3">
    <source>
        <dbReference type="Proteomes" id="UP000774000"/>
    </source>
</evidence>
<dbReference type="InterPro" id="IPR003615">
    <property type="entry name" value="HNH_nuc"/>
</dbReference>
<dbReference type="PANTHER" id="PTHR34047:SF8">
    <property type="entry name" value="PROTEIN YKFC"/>
    <property type="match status" value="1"/>
</dbReference>
<dbReference type="InterPro" id="IPR051083">
    <property type="entry name" value="GrpII_Intron_Splice-Mob/Def"/>
</dbReference>
<gene>
    <name evidence="2" type="ORF">JOC47_001285</name>
</gene>
<dbReference type="Pfam" id="PF01348">
    <property type="entry name" value="Intron_maturas2"/>
    <property type="match status" value="1"/>
</dbReference>
<dbReference type="InterPro" id="IPR043502">
    <property type="entry name" value="DNA/RNA_pol_sf"/>
</dbReference>
<dbReference type="PANTHER" id="PTHR34047">
    <property type="entry name" value="NUCLEAR INTRON MATURASE 1, MITOCHONDRIAL-RELATED"/>
    <property type="match status" value="1"/>
</dbReference>
<dbReference type="InterPro" id="IPR024937">
    <property type="entry name" value="Domain_X"/>
</dbReference>
<dbReference type="GO" id="GO:0006397">
    <property type="term" value="P:mRNA processing"/>
    <property type="evidence" value="ECO:0007669"/>
    <property type="project" value="InterPro"/>
</dbReference>
<comment type="caution">
    <text evidence="2">The sequence shown here is derived from an EMBL/GenBank/DDBJ whole genome shotgun (WGS) entry which is preliminary data.</text>
</comment>
<reference evidence="2" key="1">
    <citation type="submission" date="2021-01" db="EMBL/GenBank/DDBJ databases">
        <title>Genomic Encyclopedia of Type Strains, Phase IV (KMG-IV): sequencing the most valuable type-strain genomes for metagenomic binning, comparative biology and taxonomic classification.</title>
        <authorList>
            <person name="Goeker M."/>
        </authorList>
    </citation>
    <scope>NUCLEOTIDE SEQUENCE</scope>
    <source>
        <strain evidence="2">DSM 23230</strain>
    </source>
</reference>
<keyword evidence="3" id="KW-1185">Reference proteome</keyword>
<dbReference type="GO" id="GO:0003964">
    <property type="term" value="F:RNA-directed DNA polymerase activity"/>
    <property type="evidence" value="ECO:0007669"/>
    <property type="project" value="UniProtKB-KW"/>
</dbReference>
<dbReference type="PROSITE" id="PS50878">
    <property type="entry name" value="RT_POL"/>
    <property type="match status" value="1"/>
</dbReference>
<dbReference type="Pfam" id="PF21368">
    <property type="entry name" value="AI2M-like_HNH"/>
    <property type="match status" value="1"/>
</dbReference>
<name>A0A938XVN2_9FIRM</name>
<accession>A0A938XVN2</accession>
<dbReference type="SUPFAM" id="SSF56672">
    <property type="entry name" value="DNA/RNA polymerases"/>
    <property type="match status" value="1"/>
</dbReference>
<keyword evidence="2" id="KW-0695">RNA-directed DNA polymerase</keyword>
<dbReference type="RefSeq" id="WP_204701218.1">
    <property type="nucleotide sequence ID" value="NZ_JAFBDQ010000005.1"/>
</dbReference>
<dbReference type="CDD" id="cd01651">
    <property type="entry name" value="RT_G2_intron"/>
    <property type="match status" value="1"/>
</dbReference>
<dbReference type="InterPro" id="IPR049030">
    <property type="entry name" value="AI2M-like_HNH"/>
</dbReference>
<proteinExistence type="predicted"/>